<feature type="non-terminal residue" evidence="1">
    <location>
        <position position="118"/>
    </location>
</feature>
<gene>
    <name evidence="1" type="ORF">OBE_02331</name>
</gene>
<accession>K1U5S0</accession>
<dbReference type="InterPro" id="IPR012808">
    <property type="entry name" value="CHP02453"/>
</dbReference>
<dbReference type="PANTHER" id="PTHR36452:SF1">
    <property type="entry name" value="DUF2461 DOMAIN-CONTAINING PROTEIN"/>
    <property type="match status" value="1"/>
</dbReference>
<reference evidence="1" key="1">
    <citation type="journal article" date="2013" name="Environ. Microbiol.">
        <title>Microbiota from the distal guts of lean and obese adolescents exhibit partial functional redundancy besides clear differences in community structure.</title>
        <authorList>
            <person name="Ferrer M."/>
            <person name="Ruiz A."/>
            <person name="Lanza F."/>
            <person name="Haange S.B."/>
            <person name="Oberbach A."/>
            <person name="Till H."/>
            <person name="Bargiela R."/>
            <person name="Campoy C."/>
            <person name="Segura M.T."/>
            <person name="Richter M."/>
            <person name="von Bergen M."/>
            <person name="Seifert J."/>
            <person name="Suarez A."/>
        </authorList>
    </citation>
    <scope>NUCLEOTIDE SEQUENCE</scope>
</reference>
<organism evidence="1">
    <name type="scientific">human gut metagenome</name>
    <dbReference type="NCBI Taxonomy" id="408170"/>
    <lineage>
        <taxon>unclassified sequences</taxon>
        <taxon>metagenomes</taxon>
        <taxon>organismal metagenomes</taxon>
    </lineage>
</organism>
<sequence length="118" mass="13400">MEEILGFLRRLHDHNDREWFDAHRDEWTRAKRRFAAFTERLIAGIAAFDPSVRGLRPQDCTYRIARDTRFSADKTPYKTHVGAFVAPRGKKSGFAGYYLHLEPSCDGMLGGSLLAAGL</sequence>
<dbReference type="PANTHER" id="PTHR36452">
    <property type="entry name" value="CHROMOSOME 12, WHOLE GENOME SHOTGUN SEQUENCE"/>
    <property type="match status" value="1"/>
</dbReference>
<dbReference type="Pfam" id="PF09365">
    <property type="entry name" value="DUF2461"/>
    <property type="match status" value="1"/>
</dbReference>
<proteinExistence type="predicted"/>
<evidence type="ECO:0000313" key="1">
    <source>
        <dbReference type="EMBL" id="EKC73555.1"/>
    </source>
</evidence>
<comment type="caution">
    <text evidence="1">The sequence shown here is derived from an EMBL/GenBank/DDBJ whole genome shotgun (WGS) entry which is preliminary data.</text>
</comment>
<dbReference type="AlphaFoldDB" id="K1U5S0"/>
<protein>
    <submittedName>
        <fullName evidence="1">Uncharacterized protein</fullName>
    </submittedName>
</protein>
<dbReference type="NCBIfam" id="TIGR02453">
    <property type="entry name" value="TIGR02453 family protein"/>
    <property type="match status" value="1"/>
</dbReference>
<name>K1U5S0_9ZZZZ</name>
<dbReference type="EMBL" id="AJWZ01001513">
    <property type="protein sequence ID" value="EKC73555.1"/>
    <property type="molecule type" value="Genomic_DNA"/>
</dbReference>